<feature type="transmembrane region" description="Helical" evidence="11">
    <location>
        <begin position="652"/>
        <end position="676"/>
    </location>
</feature>
<feature type="signal peptide" evidence="12">
    <location>
        <begin position="1"/>
        <end position="30"/>
    </location>
</feature>
<dbReference type="OrthoDB" id="1883493at2759"/>
<feature type="region of interest" description="Disordered" evidence="10">
    <location>
        <begin position="927"/>
        <end position="979"/>
    </location>
</feature>
<dbReference type="GO" id="GO:0009755">
    <property type="term" value="P:hormone-mediated signaling pathway"/>
    <property type="evidence" value="ECO:0007669"/>
    <property type="project" value="TreeGrafter"/>
</dbReference>
<comment type="caution">
    <text evidence="14">The sequence shown here is derived from an EMBL/GenBank/DDBJ whole genome shotgun (WGS) entry which is preliminary data.</text>
</comment>
<evidence type="ECO:0000256" key="5">
    <source>
        <dbReference type="ARBA" id="ARBA00022729"/>
    </source>
</evidence>
<dbReference type="CDD" id="cd15136">
    <property type="entry name" value="7tmA_Glyco_hormone_R"/>
    <property type="match status" value="1"/>
</dbReference>
<keyword evidence="8 11" id="KW-0472">Membrane</keyword>
<dbReference type="InterPro" id="IPR001611">
    <property type="entry name" value="Leu-rich_rpt"/>
</dbReference>
<evidence type="ECO:0000313" key="15">
    <source>
        <dbReference type="Proteomes" id="UP000708208"/>
    </source>
</evidence>
<keyword evidence="6" id="KW-0677">Repeat</keyword>
<organism evidence="14 15">
    <name type="scientific">Allacma fusca</name>
    <dbReference type="NCBI Taxonomy" id="39272"/>
    <lineage>
        <taxon>Eukaryota</taxon>
        <taxon>Metazoa</taxon>
        <taxon>Ecdysozoa</taxon>
        <taxon>Arthropoda</taxon>
        <taxon>Hexapoda</taxon>
        <taxon>Collembola</taxon>
        <taxon>Symphypleona</taxon>
        <taxon>Sminthuridae</taxon>
        <taxon>Allacma</taxon>
    </lineage>
</organism>
<name>A0A8J2KE74_9HEXA</name>
<evidence type="ECO:0000256" key="6">
    <source>
        <dbReference type="ARBA" id="ARBA00022737"/>
    </source>
</evidence>
<feature type="transmembrane region" description="Helical" evidence="11">
    <location>
        <begin position="610"/>
        <end position="632"/>
    </location>
</feature>
<keyword evidence="15" id="KW-1185">Reference proteome</keyword>
<dbReference type="PROSITE" id="PS51450">
    <property type="entry name" value="LRR"/>
    <property type="match status" value="6"/>
</dbReference>
<sequence length="1329" mass="147922">MTLHAPFPFKYGQFLLPLILFCFIVAGVGGLESESSGVCPDACICTEEEDYPSPGPPQTSCTLKNLTVIPPNLPRTTEILSLTFNRISRLNNHIFNNYSKLRTLNLGHNWIEHIDPDAFVGLPNLNSLELNNNRLREVPIALAKLPNLQELNLANNRIVQIETPFRDYLGNLVMLEIKANPITWYHPEAFSHLRQLKTLIFSDVKNLTEFPHLNGTSSLEILRIDRCSLHYIPQQLCALVPRLKNLDLKSNKIENLPLFQGCQELMILDVSMNHLQELEEGGLEELRKIHHLHLSHNNIQTIPAQAFQGLSQLQELDLSYNAIIDIHPDAFIPTVRLEDLNLGNNYFPKFPAWGLNSIVHLKVPNNPNLREFPGRESFPQARKLVLSYAYHCCQFTAYGMGRSSAVEPPIKETVIYPTDNVDYGNFSQNGISSHHDFWDNIGAAFPSDPSSMEDYHNIVPSRDPELDIKCIPHPGPFLPCNDLFDWWTLRCGVWVVFLLALMGNGTVVFVLIFARTKMDVPRFLVCNLAIADFFMGVYLGFLAVVDAATLGEFRKFAIPWQLSRGCQTAGFLGVLSSELSVYTLAVITMERHYAITHAMHLNKRLSVRHASYIMVVGWIFALIMAVLPLFGISDYRKFAVCLPFETGDGVSMSYVVFLMFANGVAFTILMGCYLKMYCSIRGSQAWNSNDTRIAKRMALLVFTDLLCWFPIAFFSLTAVFGLQLISLEQAKVFTVFVLPLNSCCNPFLYAILTKQFKKDCVLICKAIEESRVTRGIGRCRHSSNFSNRQTAANTGSLVEKSSKDGQPCICHSGLHIVGGDENGNSKYRAIPPSEWWNNLGPLGRFFSRYILCQTNKDSRKSRDDYRMRNVRRFLYTSTPGNHPPDVQKHHRHASVSSDNFSSSRSDSWRIQARCGIPLRLLEPRRRNSWAVTRKPSQDSNLSSSRNDSSATSNSTATWRLSRSSVSSDAASHSGGGKSSLRRTLAAAAATTHNYANTTRPLVTSANPIILPGSVLKPQKMLSFQEAPINSPSVQPPAPPAEDLTEKVTPLIKPSQSMKPSVRINPNPVVVASTKKSGIVEDDDGVIDDDELSAKIATNRPRLVRQSAFFSDEVVIEPEICPVHGPLIPGTYDNEDEDPVSDLDEEDEGDDENGDPSSPILRKQANPYSIALVIVPRRLSTISSRESGIVDETNSSASKWSELGPAGAAMIASTSSPARVNSSNLMSAAVPVELSRRKLSEQPVKYYVLPPATSGALTRPKWYSMSSVEMIQGETQPQVHAQSMSVSSPIEETPQSGQEAEGKSKEDNFERRVSFQLPSTSKTSPNPEKS</sequence>
<dbReference type="Pfam" id="PF00001">
    <property type="entry name" value="7tm_1"/>
    <property type="match status" value="1"/>
</dbReference>
<dbReference type="PANTHER" id="PTHR24372:SF82">
    <property type="entry name" value="RICKETS"/>
    <property type="match status" value="1"/>
</dbReference>
<accession>A0A8J2KE74</accession>
<feature type="transmembrane region" description="Helical" evidence="11">
    <location>
        <begin position="492"/>
        <end position="513"/>
    </location>
</feature>
<feature type="chain" id="PRO_5035271072" description="G-protein coupled receptors family 1 profile domain-containing protein" evidence="12">
    <location>
        <begin position="31"/>
        <end position="1329"/>
    </location>
</feature>
<dbReference type="Pfam" id="PF13855">
    <property type="entry name" value="LRR_8"/>
    <property type="match status" value="3"/>
</dbReference>
<protein>
    <recommendedName>
        <fullName evidence="13">G-protein coupled receptors family 1 profile domain-containing protein</fullName>
    </recommendedName>
</protein>
<feature type="transmembrane region" description="Helical" evidence="11">
    <location>
        <begin position="525"/>
        <end position="548"/>
    </location>
</feature>
<feature type="region of interest" description="Disordered" evidence="10">
    <location>
        <begin position="1273"/>
        <end position="1329"/>
    </location>
</feature>
<feature type="compositionally biased region" description="Polar residues" evidence="10">
    <location>
        <begin position="1273"/>
        <end position="1297"/>
    </location>
</feature>
<dbReference type="GO" id="GO:0008528">
    <property type="term" value="F:G protein-coupled peptide receptor activity"/>
    <property type="evidence" value="ECO:0007669"/>
    <property type="project" value="TreeGrafter"/>
</dbReference>
<dbReference type="FunFam" id="3.80.10.10:FF:000770">
    <property type="entry name" value="Uncharacterized protein"/>
    <property type="match status" value="1"/>
</dbReference>
<keyword evidence="9" id="KW-0325">Glycoprotein</keyword>
<evidence type="ECO:0000256" key="9">
    <source>
        <dbReference type="ARBA" id="ARBA00023180"/>
    </source>
</evidence>
<proteinExistence type="inferred from homology"/>
<feature type="transmembrane region" description="Helical" evidence="11">
    <location>
        <begin position="697"/>
        <end position="720"/>
    </location>
</feature>
<dbReference type="SMART" id="SM00369">
    <property type="entry name" value="LRR_TYP"/>
    <property type="match status" value="10"/>
</dbReference>
<evidence type="ECO:0000256" key="2">
    <source>
        <dbReference type="ARBA" id="ARBA00010663"/>
    </source>
</evidence>
<dbReference type="GO" id="GO:0005886">
    <property type="term" value="C:plasma membrane"/>
    <property type="evidence" value="ECO:0007669"/>
    <property type="project" value="TreeGrafter"/>
</dbReference>
<feature type="compositionally biased region" description="Polar residues" evidence="10">
    <location>
        <begin position="1315"/>
        <end position="1329"/>
    </location>
</feature>
<keyword evidence="4 11" id="KW-0812">Transmembrane</keyword>
<feature type="domain" description="G-protein coupled receptors family 1 profile" evidence="13">
    <location>
        <begin position="503"/>
        <end position="749"/>
    </location>
</feature>
<feature type="compositionally biased region" description="Basic and acidic residues" evidence="10">
    <location>
        <begin position="1299"/>
        <end position="1312"/>
    </location>
</feature>
<feature type="transmembrane region" description="Helical" evidence="11">
    <location>
        <begin position="568"/>
        <end position="589"/>
    </location>
</feature>
<evidence type="ECO:0000256" key="3">
    <source>
        <dbReference type="ARBA" id="ARBA00022614"/>
    </source>
</evidence>
<dbReference type="InterPro" id="IPR003591">
    <property type="entry name" value="Leu-rich_rpt_typical-subtyp"/>
</dbReference>
<evidence type="ECO:0000256" key="1">
    <source>
        <dbReference type="ARBA" id="ARBA00004370"/>
    </source>
</evidence>
<feature type="compositionally biased region" description="Low complexity" evidence="10">
    <location>
        <begin position="937"/>
        <end position="972"/>
    </location>
</feature>
<keyword evidence="7 11" id="KW-1133">Transmembrane helix</keyword>
<evidence type="ECO:0000256" key="12">
    <source>
        <dbReference type="SAM" id="SignalP"/>
    </source>
</evidence>
<feature type="compositionally biased region" description="Low complexity" evidence="10">
    <location>
        <begin position="894"/>
        <end position="903"/>
    </location>
</feature>
<dbReference type="PROSITE" id="PS00237">
    <property type="entry name" value="G_PROTEIN_RECEP_F1_1"/>
    <property type="match status" value="1"/>
</dbReference>
<feature type="region of interest" description="Disordered" evidence="10">
    <location>
        <begin position="875"/>
        <end position="903"/>
    </location>
</feature>
<feature type="region of interest" description="Disordered" evidence="10">
    <location>
        <begin position="1125"/>
        <end position="1161"/>
    </location>
</feature>
<comment type="similarity">
    <text evidence="2">Belongs to the G-protein coupled receptor 1 family.</text>
</comment>
<keyword evidence="3" id="KW-0433">Leucine-rich repeat</keyword>
<evidence type="ECO:0000256" key="4">
    <source>
        <dbReference type="ARBA" id="ARBA00022692"/>
    </source>
</evidence>
<comment type="subcellular location">
    <subcellularLocation>
        <location evidence="1">Membrane</location>
    </subcellularLocation>
</comment>
<evidence type="ECO:0000313" key="14">
    <source>
        <dbReference type="EMBL" id="CAG7786862.1"/>
    </source>
</evidence>
<evidence type="ECO:0000256" key="7">
    <source>
        <dbReference type="ARBA" id="ARBA00022989"/>
    </source>
</evidence>
<dbReference type="PANTHER" id="PTHR24372">
    <property type="entry name" value="GLYCOPROTEIN HORMONE RECEPTOR"/>
    <property type="match status" value="1"/>
</dbReference>
<dbReference type="FunFam" id="1.20.1070.10:FF:000156">
    <property type="entry name" value="Lutropin-choriogonadotropic hormone receptor"/>
    <property type="match status" value="1"/>
</dbReference>
<keyword evidence="5 12" id="KW-0732">Signal</keyword>
<dbReference type="InterPro" id="IPR000276">
    <property type="entry name" value="GPCR_Rhodpsn"/>
</dbReference>
<feature type="compositionally biased region" description="Acidic residues" evidence="10">
    <location>
        <begin position="1132"/>
        <end position="1153"/>
    </location>
</feature>
<dbReference type="PROSITE" id="PS50262">
    <property type="entry name" value="G_PROTEIN_RECEP_F1_2"/>
    <property type="match status" value="1"/>
</dbReference>
<gene>
    <name evidence="14" type="ORF">AFUS01_LOCUS25411</name>
</gene>
<dbReference type="Proteomes" id="UP000708208">
    <property type="component" value="Unassembled WGS sequence"/>
</dbReference>
<reference evidence="14" key="1">
    <citation type="submission" date="2021-06" db="EMBL/GenBank/DDBJ databases">
        <authorList>
            <person name="Hodson N. C."/>
            <person name="Mongue J. A."/>
            <person name="Jaron S. K."/>
        </authorList>
    </citation>
    <scope>NUCLEOTIDE SEQUENCE</scope>
</reference>
<dbReference type="EMBL" id="CAJVCH010328112">
    <property type="protein sequence ID" value="CAG7786862.1"/>
    <property type="molecule type" value="Genomic_DNA"/>
</dbReference>
<evidence type="ECO:0000256" key="10">
    <source>
        <dbReference type="SAM" id="MobiDB-lite"/>
    </source>
</evidence>
<dbReference type="GO" id="GO:0007189">
    <property type="term" value="P:adenylate cyclase-activating G protein-coupled receptor signaling pathway"/>
    <property type="evidence" value="ECO:0007669"/>
    <property type="project" value="TreeGrafter"/>
</dbReference>
<dbReference type="SUPFAM" id="SSF81321">
    <property type="entry name" value="Family A G protein-coupled receptor-like"/>
    <property type="match status" value="1"/>
</dbReference>
<evidence type="ECO:0000256" key="11">
    <source>
        <dbReference type="SAM" id="Phobius"/>
    </source>
</evidence>
<evidence type="ECO:0000256" key="8">
    <source>
        <dbReference type="ARBA" id="ARBA00023136"/>
    </source>
</evidence>
<evidence type="ECO:0000259" key="13">
    <source>
        <dbReference type="PROSITE" id="PS50262"/>
    </source>
</evidence>
<dbReference type="InterPro" id="IPR017452">
    <property type="entry name" value="GPCR_Rhodpsn_7TM"/>
</dbReference>